<protein>
    <submittedName>
        <fullName evidence="4">Uncharacterized protein LOC101861615</fullName>
    </submittedName>
</protein>
<evidence type="ECO:0000313" key="4">
    <source>
        <dbReference type="RefSeq" id="XP_012943709.1"/>
    </source>
</evidence>
<dbReference type="InterPro" id="IPR000477">
    <property type="entry name" value="RT_dom"/>
</dbReference>
<dbReference type="PANTHER" id="PTHR47027:SF25">
    <property type="entry name" value="REVERSE TRANSCRIPTASE DOMAIN-CONTAINING PROTEIN"/>
    <property type="match status" value="1"/>
</dbReference>
<dbReference type="PANTHER" id="PTHR47027">
    <property type="entry name" value="REVERSE TRANSCRIPTASE DOMAIN-CONTAINING PROTEIN"/>
    <property type="match status" value="1"/>
</dbReference>
<sequence length="484" mass="56363">MYETGKLAQVTAEMRRYGLHILGIRESHWTGSGRLRTATGETLIYSGREDNQHRGGVAIILKKGLEKCLMEWKPINSRMMTLRLRGKHTNTSIIQCYAPTNDSEDESKDYFYEQQQRELTSIPRHDLIVVMGDLNAKVGEDNTNYERTMGQHGTGTRNENGERLVDFCALNNLVIGGTLFPHRTIHKLTWNYPNGRDKNQIDHLVIGGMWRRSLQDVKVRRGADVGSDHHLVTARIKLKLKKTFTREATRTRFNVHTLNDGNVRSAFRLELKNRFQALQDLEETTPNTDEVNTQWKHIVEAYTENSKTCLGVKKKNANKEWIQQGTWTTIEERREIKKRQLAAKSIRLQEKYAQDYKEACQKVKRLEGEQIPEDWSTGVIVKVPEKGALRDCNNWRGITLLSVPSKIPAKIITNRMSDAVDSYLRKEQAGFRKERRCTDQIFALRNIIEQCTEWQRQLYVNFVDFEKAFDSVHRESLWYILRFY</sequence>
<organism evidence="3 4">
    <name type="scientific">Aplysia californica</name>
    <name type="common">California sea hare</name>
    <dbReference type="NCBI Taxonomy" id="6500"/>
    <lineage>
        <taxon>Eukaryota</taxon>
        <taxon>Metazoa</taxon>
        <taxon>Spiralia</taxon>
        <taxon>Lophotrochozoa</taxon>
        <taxon>Mollusca</taxon>
        <taxon>Gastropoda</taxon>
        <taxon>Heterobranchia</taxon>
        <taxon>Euthyneura</taxon>
        <taxon>Tectipleura</taxon>
        <taxon>Aplysiida</taxon>
        <taxon>Aplysioidea</taxon>
        <taxon>Aplysiidae</taxon>
        <taxon>Aplysia</taxon>
    </lineage>
</organism>
<feature type="domain" description="Reverse transcriptase" evidence="1">
    <location>
        <begin position="385"/>
        <end position="480"/>
    </location>
</feature>
<dbReference type="CDD" id="cd09076">
    <property type="entry name" value="L1-EN"/>
    <property type="match status" value="1"/>
</dbReference>
<dbReference type="Gene3D" id="3.60.10.10">
    <property type="entry name" value="Endonuclease/exonuclease/phosphatase"/>
    <property type="match status" value="1"/>
</dbReference>
<keyword evidence="3" id="KW-1185">Reference proteome</keyword>
<dbReference type="CDD" id="cd01650">
    <property type="entry name" value="RT_nLTR_like"/>
    <property type="match status" value="1"/>
</dbReference>
<dbReference type="SUPFAM" id="SSF56219">
    <property type="entry name" value="DNase I-like"/>
    <property type="match status" value="1"/>
</dbReference>
<name>A0ABM1AA19_APLCA</name>
<dbReference type="InterPro" id="IPR005135">
    <property type="entry name" value="Endo/exonuclease/phosphatase"/>
</dbReference>
<feature type="domain" description="Endonuclease/exonuclease/phosphatase" evidence="2">
    <location>
        <begin position="6"/>
        <end position="229"/>
    </location>
</feature>
<dbReference type="Pfam" id="PF00078">
    <property type="entry name" value="RVT_1"/>
    <property type="match status" value="1"/>
</dbReference>
<dbReference type="GeneID" id="101861615"/>
<evidence type="ECO:0000313" key="3">
    <source>
        <dbReference type="Proteomes" id="UP000694888"/>
    </source>
</evidence>
<accession>A0ABM1AA19</accession>
<evidence type="ECO:0000259" key="1">
    <source>
        <dbReference type="Pfam" id="PF00078"/>
    </source>
</evidence>
<gene>
    <name evidence="4" type="primary">LOC101861615</name>
</gene>
<dbReference type="InterPro" id="IPR036691">
    <property type="entry name" value="Endo/exonu/phosph_ase_sf"/>
</dbReference>
<dbReference type="Pfam" id="PF03372">
    <property type="entry name" value="Exo_endo_phos"/>
    <property type="match status" value="1"/>
</dbReference>
<dbReference type="Proteomes" id="UP000694888">
    <property type="component" value="Unplaced"/>
</dbReference>
<dbReference type="RefSeq" id="XP_012943709.1">
    <property type="nucleotide sequence ID" value="XM_013088255.1"/>
</dbReference>
<evidence type="ECO:0000259" key="2">
    <source>
        <dbReference type="Pfam" id="PF03372"/>
    </source>
</evidence>
<reference evidence="4" key="1">
    <citation type="submission" date="2025-08" db="UniProtKB">
        <authorList>
            <consortium name="RefSeq"/>
        </authorList>
    </citation>
    <scope>IDENTIFICATION</scope>
</reference>
<proteinExistence type="predicted"/>